<dbReference type="SUPFAM" id="SSF52047">
    <property type="entry name" value="RNI-like"/>
    <property type="match status" value="1"/>
</dbReference>
<keyword evidence="2" id="KW-1185">Reference proteome</keyword>
<dbReference type="InParanoid" id="A0A165EA64"/>
<gene>
    <name evidence="1" type="ORF">CALCODRAFT_519400</name>
</gene>
<name>A0A165EA64_9BASI</name>
<dbReference type="InterPro" id="IPR032675">
    <property type="entry name" value="LRR_dom_sf"/>
</dbReference>
<organism evidence="1 2">
    <name type="scientific">Calocera cornea HHB12733</name>
    <dbReference type="NCBI Taxonomy" id="1353952"/>
    <lineage>
        <taxon>Eukaryota</taxon>
        <taxon>Fungi</taxon>
        <taxon>Dikarya</taxon>
        <taxon>Basidiomycota</taxon>
        <taxon>Agaricomycotina</taxon>
        <taxon>Dacrymycetes</taxon>
        <taxon>Dacrymycetales</taxon>
        <taxon>Dacrymycetaceae</taxon>
        <taxon>Calocera</taxon>
    </lineage>
</organism>
<sequence length="610" mass="68129">MPPLSPPSTLRRASDSIARRIGRVSHSPTDDRSPTTLHRAWGIDDIIRLILEHCDLPTAVALGRTNSYLFCMCVEVVWARCLDLDNLQRQVLGGKETVAMVYRKLQSSSLASRSFRLDTPTRMALYCTRIRALSVDQHAVDTDPLQALSKFLGNRSLQSSFPALRRVSLTVFTNKTLETGVDFAAELPGLQYFGVYHRAHFVDWPVGDTTGHPFQRRLPTTFKALQRLQRLDFLRLSVEDGRLEHGGEAYAFVDGLTTTKLQPSVLQLKFSNVTSPYLILLQKFTTLRSLECSLDTKSDIPASLALPQLRHLMISSRSIQAFLDFLSRVESPLLTAVELKPEHTSEMYDVSYTSDLFGDAFSTISTKWPGLTRFVMYYRCPLASPLIPVWYFNAFRPLLACTQLRSFVINAEPLVRIADADVRDIVMAWPDLEALVIGTLMASASASYPQLLQKLPYESLIALAASPSLRTLMLNAVVGEKRAVPSMRAAKATRLETVVLRESHNDADEWQAGANFLRGLLPALAPAPQRACPRCGLDRRLERKGQHVVLQSRPLCCARDVALRLGVPGIDECLSATRLQPKIKGDCILCQMDVVSDFETFAEWSNMYGP</sequence>
<protein>
    <submittedName>
        <fullName evidence="1">Uncharacterized protein</fullName>
    </submittedName>
</protein>
<evidence type="ECO:0000313" key="1">
    <source>
        <dbReference type="EMBL" id="KZT54433.1"/>
    </source>
</evidence>
<dbReference type="Proteomes" id="UP000076842">
    <property type="component" value="Unassembled WGS sequence"/>
</dbReference>
<dbReference type="AlphaFoldDB" id="A0A165EA64"/>
<dbReference type="OrthoDB" id="2447803at2759"/>
<dbReference type="Gene3D" id="3.80.10.10">
    <property type="entry name" value="Ribonuclease Inhibitor"/>
    <property type="match status" value="1"/>
</dbReference>
<evidence type="ECO:0000313" key="2">
    <source>
        <dbReference type="Proteomes" id="UP000076842"/>
    </source>
</evidence>
<accession>A0A165EA64</accession>
<reference evidence="1 2" key="1">
    <citation type="journal article" date="2016" name="Mol. Biol. Evol.">
        <title>Comparative Genomics of Early-Diverging Mushroom-Forming Fungi Provides Insights into the Origins of Lignocellulose Decay Capabilities.</title>
        <authorList>
            <person name="Nagy L.G."/>
            <person name="Riley R."/>
            <person name="Tritt A."/>
            <person name="Adam C."/>
            <person name="Daum C."/>
            <person name="Floudas D."/>
            <person name="Sun H."/>
            <person name="Yadav J.S."/>
            <person name="Pangilinan J."/>
            <person name="Larsson K.H."/>
            <person name="Matsuura K."/>
            <person name="Barry K."/>
            <person name="Labutti K."/>
            <person name="Kuo R."/>
            <person name="Ohm R.A."/>
            <person name="Bhattacharya S.S."/>
            <person name="Shirouzu T."/>
            <person name="Yoshinaga Y."/>
            <person name="Martin F.M."/>
            <person name="Grigoriev I.V."/>
            <person name="Hibbett D.S."/>
        </authorList>
    </citation>
    <scope>NUCLEOTIDE SEQUENCE [LARGE SCALE GENOMIC DNA]</scope>
    <source>
        <strain evidence="1 2">HHB12733</strain>
    </source>
</reference>
<dbReference type="EMBL" id="KV424014">
    <property type="protein sequence ID" value="KZT54433.1"/>
    <property type="molecule type" value="Genomic_DNA"/>
</dbReference>
<proteinExistence type="predicted"/>